<dbReference type="Proteomes" id="UP000682416">
    <property type="component" value="Chromosome"/>
</dbReference>
<evidence type="ECO:0000259" key="1">
    <source>
        <dbReference type="Pfam" id="PF24740"/>
    </source>
</evidence>
<dbReference type="Pfam" id="PF24740">
    <property type="entry name" value="DUF7691"/>
    <property type="match status" value="1"/>
</dbReference>
<dbReference type="KEGG" id="nec:KGD82_20245"/>
<name>A0A975LDN2_9ACTN</name>
<evidence type="ECO:0000313" key="3">
    <source>
        <dbReference type="Proteomes" id="UP000682416"/>
    </source>
</evidence>
<dbReference type="AlphaFoldDB" id="A0A975LDN2"/>
<keyword evidence="3" id="KW-1185">Reference proteome</keyword>
<evidence type="ECO:0000313" key="2">
    <source>
        <dbReference type="EMBL" id="QVJ03343.1"/>
    </source>
</evidence>
<dbReference type="InterPro" id="IPR056108">
    <property type="entry name" value="DUF7691"/>
</dbReference>
<sequence>MAFSVDMDRISRPASETVRSQCEMYGRFLDNRCFYPVKYWWLEEVDQTLSALGVNEVRVEYLAGDQDDGDSWSAKSVGLADEQARAVTPERIAEIEDPYTREAVTAVLGWIRTAAGRGHGIIGFFH</sequence>
<proteinExistence type="predicted"/>
<feature type="domain" description="DUF7691" evidence="1">
    <location>
        <begin position="22"/>
        <end position="126"/>
    </location>
</feature>
<gene>
    <name evidence="2" type="ORF">KGD82_20245</name>
</gene>
<reference evidence="2" key="1">
    <citation type="submission" date="2021-05" db="EMBL/GenBank/DDBJ databases">
        <authorList>
            <person name="Kaiqin L."/>
            <person name="Jian G."/>
        </authorList>
    </citation>
    <scope>NUCLEOTIDE SEQUENCE</scope>
    <source>
        <strain evidence="2">HDS5</strain>
    </source>
</reference>
<protein>
    <recommendedName>
        <fullName evidence="1">DUF7691 domain-containing protein</fullName>
    </recommendedName>
</protein>
<accession>A0A975LDN2</accession>
<dbReference type="EMBL" id="CP074402">
    <property type="protein sequence ID" value="QVJ03343.1"/>
    <property type="molecule type" value="Genomic_DNA"/>
</dbReference>
<organism evidence="2 3">
    <name type="scientific">Nocardiopsis eucommiae</name>
    <dbReference type="NCBI Taxonomy" id="2831970"/>
    <lineage>
        <taxon>Bacteria</taxon>
        <taxon>Bacillati</taxon>
        <taxon>Actinomycetota</taxon>
        <taxon>Actinomycetes</taxon>
        <taxon>Streptosporangiales</taxon>
        <taxon>Nocardiopsidaceae</taxon>
        <taxon>Nocardiopsis</taxon>
    </lineage>
</organism>